<gene>
    <name evidence="3" type="ORF">PSYICH_LOCUS7300</name>
</gene>
<dbReference type="Pfam" id="PF11901">
    <property type="entry name" value="DM9"/>
    <property type="match status" value="1"/>
</dbReference>
<keyword evidence="4" id="KW-1185">Reference proteome</keyword>
<proteinExistence type="predicted"/>
<organism evidence="3 4">
    <name type="scientific">Psylliodes chrysocephalus</name>
    <dbReference type="NCBI Taxonomy" id="3402493"/>
    <lineage>
        <taxon>Eukaryota</taxon>
        <taxon>Metazoa</taxon>
        <taxon>Ecdysozoa</taxon>
        <taxon>Arthropoda</taxon>
        <taxon>Hexapoda</taxon>
        <taxon>Insecta</taxon>
        <taxon>Pterygota</taxon>
        <taxon>Neoptera</taxon>
        <taxon>Endopterygota</taxon>
        <taxon>Coleoptera</taxon>
        <taxon>Polyphaga</taxon>
        <taxon>Cucujiformia</taxon>
        <taxon>Chrysomeloidea</taxon>
        <taxon>Chrysomelidae</taxon>
        <taxon>Galerucinae</taxon>
        <taxon>Alticini</taxon>
        <taxon>Psylliodes</taxon>
    </lineage>
</organism>
<evidence type="ECO:0000256" key="1">
    <source>
        <dbReference type="SAM" id="MobiDB-lite"/>
    </source>
</evidence>
<feature type="region of interest" description="Disordered" evidence="1">
    <location>
        <begin position="383"/>
        <end position="451"/>
    </location>
</feature>
<dbReference type="InterPro" id="IPR006616">
    <property type="entry name" value="DM9_repeat"/>
</dbReference>
<dbReference type="PANTHER" id="PTHR31649">
    <property type="entry name" value="AGAP009604-PA"/>
    <property type="match status" value="1"/>
</dbReference>
<dbReference type="Proteomes" id="UP001153636">
    <property type="component" value="Chromosome 2"/>
</dbReference>
<keyword evidence="2" id="KW-0732">Signal</keyword>
<dbReference type="PANTHER" id="PTHR31649:SF11">
    <property type="entry name" value="PROTEIN UNZIPPED"/>
    <property type="match status" value="1"/>
</dbReference>
<protein>
    <recommendedName>
        <fullName evidence="5">Protein unzipped</fullName>
    </recommendedName>
</protein>
<evidence type="ECO:0000313" key="3">
    <source>
        <dbReference type="EMBL" id="CAH1105665.1"/>
    </source>
</evidence>
<dbReference type="OrthoDB" id="428159at2759"/>
<evidence type="ECO:0008006" key="5">
    <source>
        <dbReference type="Google" id="ProtNLM"/>
    </source>
</evidence>
<sequence>MKHIHWPVILVPLWFALVNGEPSVHILAGNLDQVVTSTTLEWLPYNKNDKVLLTNAVVAAYQTIEEQKSNEAEVSENETGGNGLVPEPVYVCRAKFNSVWVSGQLRPNKHVCVVSLYQKVTEYKQFDVLVSIEGSARLSWVHKDKYTLISQGAVTSGENILRSFVARRAANSHNKTGSLSHYVGKYTSENLGMFHVVDQNNIEIAYDNGEILVETEPISYELKNIRFDRINKRHPKKQRLLGHAILTNKENSFQRVDSVVTYTYLYNLFWGKGHGLLTGLPLKVTLPNGTQLEGAWALHTELEKKELAPIERDLEAGTAVNVTVRGNYTEMEIPYTATIVQNYKDGEKREIVIRDTKRENKMMDIMAEYTPAYYLHNNSWVPTTTTTTTTSTTTTSTTTKMTTTQEVTPISPPDMQDSKVPDNLQTGDKKHDNMQSDEQNSTIKDAKTGESKSSAASLISSLLTSISLMLTLLMFT</sequence>
<reference evidence="3" key="1">
    <citation type="submission" date="2022-01" db="EMBL/GenBank/DDBJ databases">
        <authorList>
            <person name="King R."/>
        </authorList>
    </citation>
    <scope>NUCLEOTIDE SEQUENCE</scope>
</reference>
<dbReference type="AlphaFoldDB" id="A0A9P0GDB5"/>
<feature type="compositionally biased region" description="Low complexity" evidence="1">
    <location>
        <begin position="383"/>
        <end position="404"/>
    </location>
</feature>
<feature type="signal peptide" evidence="2">
    <location>
        <begin position="1"/>
        <end position="20"/>
    </location>
</feature>
<evidence type="ECO:0000256" key="2">
    <source>
        <dbReference type="SAM" id="SignalP"/>
    </source>
</evidence>
<dbReference type="EMBL" id="OV651814">
    <property type="protein sequence ID" value="CAH1105665.1"/>
    <property type="molecule type" value="Genomic_DNA"/>
</dbReference>
<name>A0A9P0GDB5_9CUCU</name>
<accession>A0A9P0GDB5</accession>
<feature type="chain" id="PRO_5040382879" description="Protein unzipped" evidence="2">
    <location>
        <begin position="21"/>
        <end position="476"/>
    </location>
</feature>
<evidence type="ECO:0000313" key="4">
    <source>
        <dbReference type="Proteomes" id="UP001153636"/>
    </source>
</evidence>